<gene>
    <name evidence="1" type="ORF">DERF_012472</name>
</gene>
<comment type="caution">
    <text evidence="1">The sequence shown here is derived from an EMBL/GenBank/DDBJ whole genome shotgun (WGS) entry which is preliminary data.</text>
</comment>
<keyword evidence="2" id="KW-1185">Reference proteome</keyword>
<evidence type="ECO:0000313" key="1">
    <source>
        <dbReference type="EMBL" id="KAH9501637.1"/>
    </source>
</evidence>
<name>A0A922HTJ1_DERFA</name>
<accession>A0A922HTJ1</accession>
<proteinExistence type="predicted"/>
<sequence length="81" mass="9290">MPNAHTSLFIENIPIVNASGLIQRTGTWPPCFISYISQSLSRILRLRPKSATLQFLFSSINMLRTAKSRCIIYFMNELNKQ</sequence>
<dbReference type="AlphaFoldDB" id="A0A922HTJ1"/>
<dbReference type="Proteomes" id="UP000790347">
    <property type="component" value="Unassembled WGS sequence"/>
</dbReference>
<dbReference type="EMBL" id="ASGP02000006">
    <property type="protein sequence ID" value="KAH9501637.1"/>
    <property type="molecule type" value="Genomic_DNA"/>
</dbReference>
<organism evidence="1 2">
    <name type="scientific">Dermatophagoides farinae</name>
    <name type="common">American house dust mite</name>
    <dbReference type="NCBI Taxonomy" id="6954"/>
    <lineage>
        <taxon>Eukaryota</taxon>
        <taxon>Metazoa</taxon>
        <taxon>Ecdysozoa</taxon>
        <taxon>Arthropoda</taxon>
        <taxon>Chelicerata</taxon>
        <taxon>Arachnida</taxon>
        <taxon>Acari</taxon>
        <taxon>Acariformes</taxon>
        <taxon>Sarcoptiformes</taxon>
        <taxon>Astigmata</taxon>
        <taxon>Psoroptidia</taxon>
        <taxon>Analgoidea</taxon>
        <taxon>Pyroglyphidae</taxon>
        <taxon>Dermatophagoidinae</taxon>
        <taxon>Dermatophagoides</taxon>
    </lineage>
</organism>
<evidence type="ECO:0000313" key="2">
    <source>
        <dbReference type="Proteomes" id="UP000790347"/>
    </source>
</evidence>
<protein>
    <submittedName>
        <fullName evidence="1">Uncharacterized protein</fullName>
    </submittedName>
</protein>
<reference evidence="1" key="2">
    <citation type="journal article" date="2022" name="Res Sq">
        <title>Comparative Genomics Reveals Insights into the Divergent Evolution of Astigmatic Mites and Household Pest Adaptations.</title>
        <authorList>
            <person name="Xiong Q."/>
            <person name="Wan A.T.-Y."/>
            <person name="Liu X.-Y."/>
            <person name="Fung C.S.-H."/>
            <person name="Xiao X."/>
            <person name="Malainual N."/>
            <person name="Hou J."/>
            <person name="Wang L."/>
            <person name="Wang M."/>
            <person name="Yang K."/>
            <person name="Cui Y."/>
            <person name="Leung E."/>
            <person name="Nong W."/>
            <person name="Shin S.-K."/>
            <person name="Au S."/>
            <person name="Jeong K.Y."/>
            <person name="Chew F.T."/>
            <person name="Hui J."/>
            <person name="Leung T.F."/>
            <person name="Tungtrongchitr A."/>
            <person name="Zhong N."/>
            <person name="Liu Z."/>
            <person name="Tsui S."/>
        </authorList>
    </citation>
    <scope>NUCLEOTIDE SEQUENCE</scope>
    <source>
        <strain evidence="1">Derf</strain>
        <tissue evidence="1">Whole organism</tissue>
    </source>
</reference>
<reference evidence="1" key="1">
    <citation type="submission" date="2013-05" db="EMBL/GenBank/DDBJ databases">
        <authorList>
            <person name="Yim A.K.Y."/>
            <person name="Chan T.F."/>
            <person name="Ji K.M."/>
            <person name="Liu X.Y."/>
            <person name="Zhou J.W."/>
            <person name="Li R.Q."/>
            <person name="Yang K.Y."/>
            <person name="Li J."/>
            <person name="Li M."/>
            <person name="Law P.T.W."/>
            <person name="Wu Y.L."/>
            <person name="Cai Z.L."/>
            <person name="Qin H."/>
            <person name="Bao Y."/>
            <person name="Leung R.K.K."/>
            <person name="Ng P.K.S."/>
            <person name="Zou J."/>
            <person name="Zhong X.J."/>
            <person name="Ran P.X."/>
            <person name="Zhong N.S."/>
            <person name="Liu Z.G."/>
            <person name="Tsui S.K.W."/>
        </authorList>
    </citation>
    <scope>NUCLEOTIDE SEQUENCE</scope>
    <source>
        <strain evidence="1">Derf</strain>
        <tissue evidence="1">Whole organism</tissue>
    </source>
</reference>